<evidence type="ECO:0000256" key="3">
    <source>
        <dbReference type="SAM" id="MobiDB-lite"/>
    </source>
</evidence>
<comment type="caution">
    <text evidence="4">The sequence shown here is derived from an EMBL/GenBank/DDBJ whole genome shotgun (WGS) entry which is preliminary data.</text>
</comment>
<name>A0ABW3YF05_9ACTN</name>
<evidence type="ECO:0000256" key="2">
    <source>
        <dbReference type="ARBA" id="ARBA00022801"/>
    </source>
</evidence>
<dbReference type="Gene3D" id="3.20.20.140">
    <property type="entry name" value="Metal-dependent hydrolases"/>
    <property type="match status" value="1"/>
</dbReference>
<dbReference type="PANTHER" id="PTHR46124:SF2">
    <property type="entry name" value="D-AMINOACYL-TRNA DEACYLASE"/>
    <property type="match status" value="1"/>
</dbReference>
<reference evidence="5" key="1">
    <citation type="journal article" date="2019" name="Int. J. Syst. Evol. Microbiol.">
        <title>The Global Catalogue of Microorganisms (GCM) 10K type strain sequencing project: providing services to taxonomists for standard genome sequencing and annotation.</title>
        <authorList>
            <consortium name="The Broad Institute Genomics Platform"/>
            <consortium name="The Broad Institute Genome Sequencing Center for Infectious Disease"/>
            <person name="Wu L."/>
            <person name="Ma J."/>
        </authorList>
    </citation>
    <scope>NUCLEOTIDE SEQUENCE [LARGE SCALE GENOMIC DNA]</scope>
    <source>
        <strain evidence="5">JCM 31037</strain>
    </source>
</reference>
<evidence type="ECO:0000313" key="5">
    <source>
        <dbReference type="Proteomes" id="UP001597260"/>
    </source>
</evidence>
<dbReference type="SUPFAM" id="SSF51556">
    <property type="entry name" value="Metallo-dependent hydrolases"/>
    <property type="match status" value="1"/>
</dbReference>
<dbReference type="GO" id="GO:0016787">
    <property type="term" value="F:hydrolase activity"/>
    <property type="evidence" value="ECO:0007669"/>
    <property type="project" value="UniProtKB-KW"/>
</dbReference>
<organism evidence="4 5">
    <name type="scientific">Micromonospora sonneratiae</name>
    <dbReference type="NCBI Taxonomy" id="1184706"/>
    <lineage>
        <taxon>Bacteria</taxon>
        <taxon>Bacillati</taxon>
        <taxon>Actinomycetota</taxon>
        <taxon>Actinomycetes</taxon>
        <taxon>Micromonosporales</taxon>
        <taxon>Micromonosporaceae</taxon>
        <taxon>Micromonospora</taxon>
    </lineage>
</organism>
<evidence type="ECO:0000313" key="4">
    <source>
        <dbReference type="EMBL" id="MFD1323062.1"/>
    </source>
</evidence>
<protein>
    <submittedName>
        <fullName evidence="4">TatD family hydrolase</fullName>
        <ecNumber evidence="4">3.1.-.-</ecNumber>
    </submittedName>
</protein>
<dbReference type="PIRSF" id="PIRSF005902">
    <property type="entry name" value="DNase_TatD"/>
    <property type="match status" value="1"/>
</dbReference>
<dbReference type="PROSITE" id="PS01091">
    <property type="entry name" value="TATD_3"/>
    <property type="match status" value="1"/>
</dbReference>
<evidence type="ECO:0000256" key="1">
    <source>
        <dbReference type="ARBA" id="ARBA00022723"/>
    </source>
</evidence>
<keyword evidence="1" id="KW-0479">Metal-binding</keyword>
<keyword evidence="5" id="KW-1185">Reference proteome</keyword>
<dbReference type="Proteomes" id="UP001597260">
    <property type="component" value="Unassembled WGS sequence"/>
</dbReference>
<accession>A0ABW3YF05</accession>
<dbReference type="EC" id="3.1.-.-" evidence="4"/>
<proteinExistence type="predicted"/>
<keyword evidence="2 4" id="KW-0378">Hydrolase</keyword>
<sequence length="300" mass="32077">MLTVMSDQAESRRQRAARRAGEFPSAPEPLPRPVIDSHTHLDITVAEAGVAGPPVGPGDPVEAMIEVAAGVGVDRLVQVGVDVASSRWGVEVARQYAAVVATVALHPNEAPRLDDLDEALRQIESLAAEDRVRGIGETGMDFFRTGEEGRAAQETSFRAHIAIAKRYGKPLVIHDRDAHADVLRVLDEEGAPQTVVMHCFSGDAEFAAECVRRGYVLSFAGTVTFASATALREAARVTPPDQLLVETDAPYLTPTPHRGRPNASYLIPLTVRSLAETTGADVAELCTAISATGERVFGPW</sequence>
<dbReference type="InterPro" id="IPR015991">
    <property type="entry name" value="TatD/YcfH-like"/>
</dbReference>
<dbReference type="InterPro" id="IPR001130">
    <property type="entry name" value="TatD-like"/>
</dbReference>
<feature type="region of interest" description="Disordered" evidence="3">
    <location>
        <begin position="1"/>
        <end position="35"/>
    </location>
</feature>
<dbReference type="Pfam" id="PF01026">
    <property type="entry name" value="TatD_DNase"/>
    <property type="match status" value="1"/>
</dbReference>
<dbReference type="NCBIfam" id="TIGR00010">
    <property type="entry name" value="YchF/TatD family DNA exonuclease"/>
    <property type="match status" value="1"/>
</dbReference>
<dbReference type="InterPro" id="IPR018228">
    <property type="entry name" value="DNase_TatD-rel_CS"/>
</dbReference>
<dbReference type="EMBL" id="JBHTMP010000027">
    <property type="protein sequence ID" value="MFD1323062.1"/>
    <property type="molecule type" value="Genomic_DNA"/>
</dbReference>
<dbReference type="RefSeq" id="WP_377572215.1">
    <property type="nucleotide sequence ID" value="NZ_JBHTMP010000027.1"/>
</dbReference>
<dbReference type="PANTHER" id="PTHR46124">
    <property type="entry name" value="D-AMINOACYL-TRNA DEACYLASE"/>
    <property type="match status" value="1"/>
</dbReference>
<dbReference type="CDD" id="cd01310">
    <property type="entry name" value="TatD_DNAse"/>
    <property type="match status" value="1"/>
</dbReference>
<gene>
    <name evidence="4" type="ORF">ACFQ4H_18380</name>
</gene>
<dbReference type="InterPro" id="IPR032466">
    <property type="entry name" value="Metal_Hydrolase"/>
</dbReference>